<protein>
    <recommendedName>
        <fullName evidence="3">C4-dicarboxylate ABC transporter</fullName>
    </recommendedName>
</protein>
<keyword evidence="1" id="KW-1133">Transmembrane helix</keyword>
<feature type="transmembrane region" description="Helical" evidence="1">
    <location>
        <begin position="458"/>
        <end position="479"/>
    </location>
</feature>
<dbReference type="EMBL" id="JAGYPE010000006">
    <property type="protein sequence ID" value="MBS4185944.1"/>
    <property type="molecule type" value="Genomic_DNA"/>
</dbReference>
<comment type="caution">
    <text evidence="2">The sequence shown here is derived from an EMBL/GenBank/DDBJ whole genome shotgun (WGS) entry which is preliminary data.</text>
</comment>
<organism evidence="2">
    <name type="scientific">Neobacillus citreus</name>
    <dbReference type="NCBI Taxonomy" id="2833578"/>
    <lineage>
        <taxon>Bacteria</taxon>
        <taxon>Bacillati</taxon>
        <taxon>Bacillota</taxon>
        <taxon>Bacilli</taxon>
        <taxon>Bacillales</taxon>
        <taxon>Bacillaceae</taxon>
        <taxon>Neobacillus</taxon>
    </lineage>
</organism>
<feature type="transmembrane region" description="Helical" evidence="1">
    <location>
        <begin position="374"/>
        <end position="407"/>
    </location>
</feature>
<feature type="transmembrane region" description="Helical" evidence="1">
    <location>
        <begin position="419"/>
        <end position="438"/>
    </location>
</feature>
<feature type="transmembrane region" description="Helical" evidence="1">
    <location>
        <begin position="103"/>
        <end position="126"/>
    </location>
</feature>
<evidence type="ECO:0000313" key="2">
    <source>
        <dbReference type="EMBL" id="MBS4185944.1"/>
    </source>
</evidence>
<feature type="transmembrane region" description="Helical" evidence="1">
    <location>
        <begin position="297"/>
        <end position="317"/>
    </location>
</feature>
<sequence length="480" mass="54194">MKKKFYLTELKKLLETRLMLRAKENIQVKSLLILAMCLLYILHNFTHSNIFDYFLASFTIVVFLSNLKQAEPLPRYFSICMFMLGFFINVYKGAAIEGTVKGLLSYLPLLSLIILVPLLTIPMKLGGYLHSIQFFVEKLAYQLRKLFGSISILLFCLGPVLNLGTIRILHELIGSFKLAPEILAKSYLVGFSSVILWSPYYASVALVLYQLKVPILHYIPLGFTLAIIQLVTGNLLFWIWLKRRKDSQVIRPFVTPSEEQYFDVQQDKSHKRKMLNLAGLFSLIIGMTFLLEFLTKWSMLFLVSLVSITFPVLWAVAKGKWRDFTEQFVIFKNTSVVNMKNEIVLFISAGLFSKALIGTAAADSIKLFLTHTASISFLLFILVVAGTILVLTFIGVHQLVVVSALVTQMDANMLGTRPEVLALLLMLSWSLSSVLSPINPINLLVSRLLGKSSLSVGLRWNGVFLLIMLIIGSTFVYLIH</sequence>
<feature type="transmembrane region" description="Helical" evidence="1">
    <location>
        <begin position="73"/>
        <end position="91"/>
    </location>
</feature>
<feature type="transmembrane region" description="Helical" evidence="1">
    <location>
        <begin position="26"/>
        <end position="43"/>
    </location>
</feature>
<gene>
    <name evidence="2" type="ORF">KHB02_31625</name>
</gene>
<keyword evidence="1" id="KW-0472">Membrane</keyword>
<accession>A0A942T4F7</accession>
<feature type="transmembrane region" description="Helical" evidence="1">
    <location>
        <begin position="343"/>
        <end position="362"/>
    </location>
</feature>
<evidence type="ECO:0000256" key="1">
    <source>
        <dbReference type="SAM" id="Phobius"/>
    </source>
</evidence>
<feature type="transmembrane region" description="Helical" evidence="1">
    <location>
        <begin position="187"/>
        <end position="209"/>
    </location>
</feature>
<evidence type="ECO:0008006" key="3">
    <source>
        <dbReference type="Google" id="ProtNLM"/>
    </source>
</evidence>
<keyword evidence="1" id="KW-0812">Transmembrane</keyword>
<feature type="transmembrane region" description="Helical" evidence="1">
    <location>
        <begin position="215"/>
        <end position="241"/>
    </location>
</feature>
<dbReference type="AlphaFoldDB" id="A0A942T4F7"/>
<proteinExistence type="predicted"/>
<feature type="transmembrane region" description="Helical" evidence="1">
    <location>
        <begin position="146"/>
        <end position="166"/>
    </location>
</feature>
<reference evidence="2" key="1">
    <citation type="submission" date="2021-05" db="EMBL/GenBank/DDBJ databases">
        <title>Novel Bacillus species.</title>
        <authorList>
            <person name="Liu G."/>
        </authorList>
    </citation>
    <scope>NUCLEOTIDE SEQUENCE</scope>
    <source>
        <strain evidence="2">FJAT-50051</strain>
    </source>
</reference>
<feature type="transmembrane region" description="Helical" evidence="1">
    <location>
        <begin position="274"/>
        <end position="291"/>
    </location>
</feature>
<name>A0A942T4F7_9BACI</name>